<dbReference type="EMBL" id="MU001681">
    <property type="protein sequence ID" value="KAF2457107.1"/>
    <property type="molecule type" value="Genomic_DNA"/>
</dbReference>
<reference evidence="3" key="1">
    <citation type="journal article" date="2020" name="Stud. Mycol.">
        <title>101 Dothideomycetes genomes: a test case for predicting lifestyles and emergence of pathogens.</title>
        <authorList>
            <person name="Haridas S."/>
            <person name="Albert R."/>
            <person name="Binder M."/>
            <person name="Bloem J."/>
            <person name="Labutti K."/>
            <person name="Salamov A."/>
            <person name="Andreopoulos B."/>
            <person name="Baker S."/>
            <person name="Barry K."/>
            <person name="Bills G."/>
            <person name="Bluhm B."/>
            <person name="Cannon C."/>
            <person name="Castanera R."/>
            <person name="Culley D."/>
            <person name="Daum C."/>
            <person name="Ezra D."/>
            <person name="Gonzalez J."/>
            <person name="Henrissat B."/>
            <person name="Kuo A."/>
            <person name="Liang C."/>
            <person name="Lipzen A."/>
            <person name="Lutzoni F."/>
            <person name="Magnuson J."/>
            <person name="Mondo S."/>
            <person name="Nolan M."/>
            <person name="Ohm R."/>
            <person name="Pangilinan J."/>
            <person name="Park H.-J."/>
            <person name="Ramirez L."/>
            <person name="Alfaro M."/>
            <person name="Sun H."/>
            <person name="Tritt A."/>
            <person name="Yoshinaga Y."/>
            <person name="Zwiers L.-H."/>
            <person name="Turgeon B."/>
            <person name="Goodwin S."/>
            <person name="Spatafora J."/>
            <person name="Crous P."/>
            <person name="Grigoriev I."/>
        </authorList>
    </citation>
    <scope>NUCLEOTIDE SEQUENCE</scope>
    <source>
        <strain evidence="3">ATCC 16933</strain>
    </source>
</reference>
<feature type="domain" description="Thioesterase" evidence="2">
    <location>
        <begin position="71"/>
        <end position="149"/>
    </location>
</feature>
<dbReference type="InterPro" id="IPR039298">
    <property type="entry name" value="ACOT13"/>
</dbReference>
<evidence type="ECO:0000313" key="4">
    <source>
        <dbReference type="Proteomes" id="UP000799766"/>
    </source>
</evidence>
<evidence type="ECO:0000313" key="3">
    <source>
        <dbReference type="EMBL" id="KAF2457107.1"/>
    </source>
</evidence>
<keyword evidence="4" id="KW-1185">Reference proteome</keyword>
<dbReference type="GO" id="GO:0047617">
    <property type="term" value="F:fatty acyl-CoA hydrolase activity"/>
    <property type="evidence" value="ECO:0007669"/>
    <property type="project" value="InterPro"/>
</dbReference>
<sequence>MASGDEEVRKRARAGVEAMFERCRLLSNMRPEGHKSFDYDVTTNLKLIDATPDGRVEYEFTIPNHFSNLNNVMLGGAAGIIFDVTTTTALGTIARHGFWDYLGGVSRILNVSFLKAVPLGETVKIKSCVIQAGKTMCMIRGEMNSMDGKTTYCTAEHHKVAAPAIPQHAAVRIKWDEEQEELAAQKVAEMKGKL</sequence>
<dbReference type="SUPFAM" id="SSF54637">
    <property type="entry name" value="Thioesterase/thiol ester dehydrase-isomerase"/>
    <property type="match status" value="1"/>
</dbReference>
<dbReference type="CDD" id="cd03443">
    <property type="entry name" value="PaaI_thioesterase"/>
    <property type="match status" value="1"/>
</dbReference>
<name>A0A6A6NZZ4_9PEZI</name>
<dbReference type="OrthoDB" id="2831072at2759"/>
<dbReference type="Pfam" id="PF03061">
    <property type="entry name" value="4HBT"/>
    <property type="match status" value="1"/>
</dbReference>
<dbReference type="InterPro" id="IPR029069">
    <property type="entry name" value="HotDog_dom_sf"/>
</dbReference>
<dbReference type="PANTHER" id="PTHR21660">
    <property type="entry name" value="THIOESTERASE SUPERFAMILY MEMBER-RELATED"/>
    <property type="match status" value="1"/>
</dbReference>
<dbReference type="InterPro" id="IPR006683">
    <property type="entry name" value="Thioestr_dom"/>
</dbReference>
<evidence type="ECO:0000259" key="2">
    <source>
        <dbReference type="Pfam" id="PF03061"/>
    </source>
</evidence>
<dbReference type="Proteomes" id="UP000799766">
    <property type="component" value="Unassembled WGS sequence"/>
</dbReference>
<comment type="similarity">
    <text evidence="1">Belongs to the thioesterase PaaI family.</text>
</comment>
<organism evidence="3 4">
    <name type="scientific">Lineolata rhizophorae</name>
    <dbReference type="NCBI Taxonomy" id="578093"/>
    <lineage>
        <taxon>Eukaryota</taxon>
        <taxon>Fungi</taxon>
        <taxon>Dikarya</taxon>
        <taxon>Ascomycota</taxon>
        <taxon>Pezizomycotina</taxon>
        <taxon>Dothideomycetes</taxon>
        <taxon>Dothideomycetes incertae sedis</taxon>
        <taxon>Lineolatales</taxon>
        <taxon>Lineolataceae</taxon>
        <taxon>Lineolata</taxon>
    </lineage>
</organism>
<dbReference type="PANTHER" id="PTHR21660:SF9">
    <property type="entry name" value="THIOESTERASE DOMAIN-CONTAINING PROTEIN"/>
    <property type="match status" value="1"/>
</dbReference>
<gene>
    <name evidence="3" type="ORF">BDY21DRAFT_34365</name>
</gene>
<evidence type="ECO:0000256" key="1">
    <source>
        <dbReference type="ARBA" id="ARBA00008324"/>
    </source>
</evidence>
<accession>A0A6A6NZZ4</accession>
<dbReference type="AlphaFoldDB" id="A0A6A6NZZ4"/>
<dbReference type="Gene3D" id="3.10.129.10">
    <property type="entry name" value="Hotdog Thioesterase"/>
    <property type="match status" value="1"/>
</dbReference>
<protein>
    <submittedName>
        <fullName evidence="3">Thioesterase family protein-like protein</fullName>
    </submittedName>
</protein>
<proteinExistence type="inferred from homology"/>